<dbReference type="InterPro" id="IPR051443">
    <property type="entry name" value="XLR/SYCP3"/>
</dbReference>
<organism evidence="4 5">
    <name type="scientific">Microtus ochrogaster</name>
    <name type="common">Prairie vole</name>
    <dbReference type="NCBI Taxonomy" id="79684"/>
    <lineage>
        <taxon>Eukaryota</taxon>
        <taxon>Metazoa</taxon>
        <taxon>Chordata</taxon>
        <taxon>Craniata</taxon>
        <taxon>Vertebrata</taxon>
        <taxon>Euteleostomi</taxon>
        <taxon>Mammalia</taxon>
        <taxon>Eutheria</taxon>
        <taxon>Euarchontoglires</taxon>
        <taxon>Glires</taxon>
        <taxon>Rodentia</taxon>
        <taxon>Myomorpha</taxon>
        <taxon>Muroidea</taxon>
        <taxon>Cricetidae</taxon>
        <taxon>Arvicolinae</taxon>
        <taxon>Microtus</taxon>
    </lineage>
</organism>
<evidence type="ECO:0000313" key="4">
    <source>
        <dbReference type="Proteomes" id="UP000694915"/>
    </source>
</evidence>
<feature type="domain" description="XLR/SYCP3/FAM9" evidence="3">
    <location>
        <begin position="102"/>
        <end position="229"/>
    </location>
</feature>
<dbReference type="RefSeq" id="XP_013205938.1">
    <property type="nucleotide sequence ID" value="XM_013350484.1"/>
</dbReference>
<comment type="similarity">
    <text evidence="1">Belongs to the XLR/SYCP3 family.</text>
</comment>
<dbReference type="Proteomes" id="UP000694915">
    <property type="component" value="Chromosome X"/>
</dbReference>
<sequence>MEEVRTSSGPLMPSEKSVKPLMASPEHRALYDDNIANEEEEAEDVIEIDDALDCSLYSTPSGNVPVFGNLETTWVPTRKGDGARSEIMEKMKKIGVYLSDTVDEKKKRMDSYIKDVVKDCKRNIKDYLKFHEDEAQEFRIEYTEKIITVFQQWNLNIKEIGDEEEKLSDAFYKQQKTFKKVRVLQNNTLNGIKDENDEYLKGLENLEDGRLLNNVRTEIKKQMSVLKKKIAGS</sequence>
<proteinExistence type="inferred from homology"/>
<dbReference type="Pfam" id="PF04803">
    <property type="entry name" value="Cor1"/>
    <property type="match status" value="1"/>
</dbReference>
<evidence type="ECO:0000259" key="3">
    <source>
        <dbReference type="Pfam" id="PF04803"/>
    </source>
</evidence>
<dbReference type="PANTHER" id="PTHR19368:SF21">
    <property type="entry name" value="GENE MODEL 773, (NCBI)"/>
    <property type="match status" value="1"/>
</dbReference>
<evidence type="ECO:0000256" key="2">
    <source>
        <dbReference type="SAM" id="MobiDB-lite"/>
    </source>
</evidence>
<name>A0ABM1APP2_MICOH</name>
<keyword evidence="4" id="KW-1185">Reference proteome</keyword>
<gene>
    <name evidence="5" type="primary">LOC101995759</name>
</gene>
<dbReference type="InterPro" id="IPR006888">
    <property type="entry name" value="XLR/SYCP3/FAM9_dom"/>
</dbReference>
<evidence type="ECO:0000313" key="5">
    <source>
        <dbReference type="RefSeq" id="XP_013205938.1"/>
    </source>
</evidence>
<protein>
    <submittedName>
        <fullName evidence="5">Synaptonemal complex protein 3-like</fullName>
    </submittedName>
</protein>
<feature type="region of interest" description="Disordered" evidence="2">
    <location>
        <begin position="1"/>
        <end position="25"/>
    </location>
</feature>
<evidence type="ECO:0000256" key="1">
    <source>
        <dbReference type="ARBA" id="ARBA00010283"/>
    </source>
</evidence>
<reference evidence="5" key="1">
    <citation type="submission" date="2025-08" db="UniProtKB">
        <authorList>
            <consortium name="RefSeq"/>
        </authorList>
    </citation>
    <scope>IDENTIFICATION</scope>
</reference>
<accession>A0ABM1APP2</accession>
<dbReference type="GeneID" id="101995759"/>
<dbReference type="PANTHER" id="PTHR19368">
    <property type="entry name" value="XLR/SCP3/FAM9"/>
    <property type="match status" value="1"/>
</dbReference>